<protein>
    <submittedName>
        <fullName evidence="1">Uncharacterized protein</fullName>
    </submittedName>
</protein>
<dbReference type="AlphaFoldDB" id="A0A975BCZ1"/>
<sequence length="267" mass="30929">MPLNDNFADSISQEVLTEMAGNFFGSRKQLENSINIFYEYVKALKEKEQDINTRVSILNFILTGTEILKDFFKAVKINPDNFMILEKFPEYTPPVHIPFALTQKGVFIKLVIQAYSDLEKACNSYMNGKNPDYLQQEKNLEKINSYYTLINEMCILINQDIHKHNQDVSPAMVLQRFKRFDPVVVQKQRITGGSTFNGENSSLSSELAFQPIDIEKLNLKTFPLLRPVNDAEETINNFCKKIYNVREEKIRAAISELRKKYEAFSKK</sequence>
<dbReference type="Proteomes" id="UP000663720">
    <property type="component" value="Chromosome"/>
</dbReference>
<name>A0A975BCZ1_9BACT</name>
<proteinExistence type="predicted"/>
<dbReference type="EMBL" id="CP061799">
    <property type="protein sequence ID" value="QTA83000.1"/>
    <property type="molecule type" value="Genomic_DNA"/>
</dbReference>
<evidence type="ECO:0000313" key="2">
    <source>
        <dbReference type="Proteomes" id="UP000663720"/>
    </source>
</evidence>
<dbReference type="RefSeq" id="WP_207688853.1">
    <property type="nucleotide sequence ID" value="NZ_CP061799.1"/>
</dbReference>
<evidence type="ECO:0000313" key="1">
    <source>
        <dbReference type="EMBL" id="QTA83000.1"/>
    </source>
</evidence>
<organism evidence="1 2">
    <name type="scientific">Desulfonema limicola</name>
    <dbReference type="NCBI Taxonomy" id="45656"/>
    <lineage>
        <taxon>Bacteria</taxon>
        <taxon>Pseudomonadati</taxon>
        <taxon>Thermodesulfobacteriota</taxon>
        <taxon>Desulfobacteria</taxon>
        <taxon>Desulfobacterales</taxon>
        <taxon>Desulfococcaceae</taxon>
        <taxon>Desulfonema</taxon>
    </lineage>
</organism>
<gene>
    <name evidence="1" type="ORF">dnl_53930</name>
</gene>
<reference evidence="1" key="1">
    <citation type="journal article" date="2021" name="Microb. Physiol.">
        <title>Proteogenomic Insights into the Physiology of Marine, Sulfate-Reducing, Filamentous Desulfonema limicola and Desulfonema magnum.</title>
        <authorList>
            <person name="Schnaars V."/>
            <person name="Wohlbrand L."/>
            <person name="Scheve S."/>
            <person name="Hinrichs C."/>
            <person name="Reinhardt R."/>
            <person name="Rabus R."/>
        </authorList>
    </citation>
    <scope>NUCLEOTIDE SEQUENCE</scope>
    <source>
        <strain evidence="1">5ac10</strain>
    </source>
</reference>
<keyword evidence="2" id="KW-1185">Reference proteome</keyword>
<dbReference type="KEGG" id="dli:dnl_53930"/>
<accession>A0A975BCZ1</accession>